<sequence>MFANNVKEKIQNQELTQGAITSLYSPALVEMLGYAGYEFIVLDDEHGAYSGSEMEDMIRTSQLAGIVPIVRVSYDASSIQKALDRGAFGIQVPMVNTVEDAERAVSLAKYPPRGSRGTAFSMRAAGFGFLNNGQFMDDSDDNILVTVQIETMEAVKHFKEIMSVPGVDMAFLGPTDLSVNMGYKKNIGGPEVQETLDSLYQQAEEMNVPIGTIATSQAETEAVAKKGAVFVSLVVTTLIKKALNDSLIR</sequence>
<feature type="domain" description="HpcH/HpaI aldolase/citrate lyase" evidence="4">
    <location>
        <begin position="24"/>
        <end position="236"/>
    </location>
</feature>
<dbReference type="OrthoDB" id="86160at2"/>
<gene>
    <name evidence="5" type="ORF">ATL39_0567</name>
</gene>
<dbReference type="EMBL" id="RAPK01000006">
    <property type="protein sequence ID" value="RKD76350.1"/>
    <property type="molecule type" value="Genomic_DNA"/>
</dbReference>
<dbReference type="AlphaFoldDB" id="A0A419V8J1"/>
<keyword evidence="2" id="KW-0479">Metal-binding</keyword>
<dbReference type="PANTHER" id="PTHR30502:SF0">
    <property type="entry name" value="PHOSPHOENOLPYRUVATE CARBOXYLASE FAMILY PROTEIN"/>
    <property type="match status" value="1"/>
</dbReference>
<evidence type="ECO:0000259" key="4">
    <source>
        <dbReference type="Pfam" id="PF03328"/>
    </source>
</evidence>
<dbReference type="InterPro" id="IPR040442">
    <property type="entry name" value="Pyrv_kinase-like_dom_sf"/>
</dbReference>
<dbReference type="InterPro" id="IPR015813">
    <property type="entry name" value="Pyrv/PenolPyrv_kinase-like_dom"/>
</dbReference>
<keyword evidence="6" id="KW-1185">Reference proteome</keyword>
<dbReference type="RefSeq" id="WP_120191761.1">
    <property type="nucleotide sequence ID" value="NZ_RAPK01000006.1"/>
</dbReference>
<name>A0A419V8J1_9BACL</name>
<comment type="caution">
    <text evidence="5">The sequence shown here is derived from an EMBL/GenBank/DDBJ whole genome shotgun (WGS) entry which is preliminary data.</text>
</comment>
<accession>A0A419V8J1</accession>
<evidence type="ECO:0000313" key="6">
    <source>
        <dbReference type="Proteomes" id="UP000285120"/>
    </source>
</evidence>
<dbReference type="InterPro" id="IPR005000">
    <property type="entry name" value="Aldolase/citrate-lyase_domain"/>
</dbReference>
<dbReference type="PANTHER" id="PTHR30502">
    <property type="entry name" value="2-KETO-3-DEOXY-L-RHAMNONATE ALDOLASE"/>
    <property type="match status" value="1"/>
</dbReference>
<dbReference type="InterPro" id="IPR050251">
    <property type="entry name" value="HpcH-HpaI_aldolase"/>
</dbReference>
<protein>
    <submittedName>
        <fullName evidence="5">4-hydroxy-2-oxoheptanedioate aldolase</fullName>
    </submittedName>
</protein>
<dbReference type="GO" id="GO:0005737">
    <property type="term" value="C:cytoplasm"/>
    <property type="evidence" value="ECO:0007669"/>
    <property type="project" value="TreeGrafter"/>
</dbReference>
<dbReference type="SUPFAM" id="SSF51621">
    <property type="entry name" value="Phosphoenolpyruvate/pyruvate domain"/>
    <property type="match status" value="1"/>
</dbReference>
<dbReference type="GO" id="GO:0016832">
    <property type="term" value="F:aldehyde-lyase activity"/>
    <property type="evidence" value="ECO:0007669"/>
    <property type="project" value="TreeGrafter"/>
</dbReference>
<evidence type="ECO:0000256" key="1">
    <source>
        <dbReference type="ARBA" id="ARBA00005568"/>
    </source>
</evidence>
<dbReference type="Pfam" id="PF03328">
    <property type="entry name" value="HpcH_HpaI"/>
    <property type="match status" value="1"/>
</dbReference>
<proteinExistence type="inferred from homology"/>
<organism evidence="5 6">
    <name type="scientific">Sinobaca qinghaiensis</name>
    <dbReference type="NCBI Taxonomy" id="342944"/>
    <lineage>
        <taxon>Bacteria</taxon>
        <taxon>Bacillati</taxon>
        <taxon>Bacillota</taxon>
        <taxon>Bacilli</taxon>
        <taxon>Bacillales</taxon>
        <taxon>Sporolactobacillaceae</taxon>
        <taxon>Sinobaca</taxon>
    </lineage>
</organism>
<evidence type="ECO:0000256" key="2">
    <source>
        <dbReference type="ARBA" id="ARBA00022723"/>
    </source>
</evidence>
<dbReference type="Gene3D" id="3.20.20.60">
    <property type="entry name" value="Phosphoenolpyruvate-binding domains"/>
    <property type="match status" value="1"/>
</dbReference>
<dbReference type="GO" id="GO:0046872">
    <property type="term" value="F:metal ion binding"/>
    <property type="evidence" value="ECO:0007669"/>
    <property type="project" value="UniProtKB-KW"/>
</dbReference>
<evidence type="ECO:0000313" key="5">
    <source>
        <dbReference type="EMBL" id="RKD76350.1"/>
    </source>
</evidence>
<evidence type="ECO:0000256" key="3">
    <source>
        <dbReference type="ARBA" id="ARBA00023239"/>
    </source>
</evidence>
<comment type="similarity">
    <text evidence="1">Belongs to the HpcH/HpaI aldolase family.</text>
</comment>
<keyword evidence="3" id="KW-0456">Lyase</keyword>
<reference evidence="5 6" key="1">
    <citation type="submission" date="2018-09" db="EMBL/GenBank/DDBJ databases">
        <title>Genomic Encyclopedia of Archaeal and Bacterial Type Strains, Phase II (KMG-II): from individual species to whole genera.</title>
        <authorList>
            <person name="Goeker M."/>
        </authorList>
    </citation>
    <scope>NUCLEOTIDE SEQUENCE [LARGE SCALE GENOMIC DNA]</scope>
    <source>
        <strain evidence="5 6">DSM 17008</strain>
    </source>
</reference>
<dbReference type="Proteomes" id="UP000285120">
    <property type="component" value="Unassembled WGS sequence"/>
</dbReference>